<protein>
    <recommendedName>
        <fullName evidence="2">Anti-sigma factor antagonist</fullName>
    </recommendedName>
</protein>
<gene>
    <name evidence="4" type="ORF">JYP53_15270</name>
</gene>
<dbReference type="PANTHER" id="PTHR33495:SF2">
    <property type="entry name" value="ANTI-SIGMA FACTOR ANTAGONIST TM_1081-RELATED"/>
    <property type="match status" value="1"/>
</dbReference>
<dbReference type="RefSeq" id="WP_029652916.1">
    <property type="nucleotide sequence ID" value="NZ_JAFKDB010000019.1"/>
</dbReference>
<dbReference type="InterPro" id="IPR003658">
    <property type="entry name" value="Anti-sigma_ant"/>
</dbReference>
<dbReference type="PROSITE" id="PS50801">
    <property type="entry name" value="STAS"/>
    <property type="match status" value="1"/>
</dbReference>
<reference evidence="4 5" key="1">
    <citation type="submission" date="2021-02" db="EMBL/GenBank/DDBJ databases">
        <title>PHA producing bacteria isolated from coastal sediment in Guangdong, Shenzhen.</title>
        <authorList>
            <person name="Zheng W."/>
            <person name="Yu S."/>
            <person name="Huang Y."/>
        </authorList>
    </citation>
    <scope>NUCLEOTIDE SEQUENCE [LARGE SCALE GENOMIC DNA]</scope>
    <source>
        <strain evidence="4 5">TN21-5</strain>
    </source>
</reference>
<evidence type="ECO:0000256" key="1">
    <source>
        <dbReference type="ARBA" id="ARBA00009013"/>
    </source>
</evidence>
<dbReference type="NCBIfam" id="TIGR00377">
    <property type="entry name" value="ant_ant_sig"/>
    <property type="match status" value="1"/>
</dbReference>
<dbReference type="Proteomes" id="UP000664344">
    <property type="component" value="Unassembled WGS sequence"/>
</dbReference>
<evidence type="ECO:0000313" key="4">
    <source>
        <dbReference type="EMBL" id="MBN7771265.1"/>
    </source>
</evidence>
<organism evidence="4 5">
    <name type="scientific">Marinobacter daepoensis</name>
    <dbReference type="NCBI Taxonomy" id="262077"/>
    <lineage>
        <taxon>Bacteria</taxon>
        <taxon>Pseudomonadati</taxon>
        <taxon>Pseudomonadota</taxon>
        <taxon>Gammaproteobacteria</taxon>
        <taxon>Pseudomonadales</taxon>
        <taxon>Marinobacteraceae</taxon>
        <taxon>Marinobacter</taxon>
    </lineage>
</organism>
<proteinExistence type="inferred from homology"/>
<evidence type="ECO:0000259" key="3">
    <source>
        <dbReference type="PROSITE" id="PS50801"/>
    </source>
</evidence>
<feature type="domain" description="STAS" evidence="3">
    <location>
        <begin position="17"/>
        <end position="116"/>
    </location>
</feature>
<comment type="similarity">
    <text evidence="1 2">Belongs to the anti-sigma-factor antagonist family.</text>
</comment>
<comment type="caution">
    <text evidence="4">The sequence shown here is derived from an EMBL/GenBank/DDBJ whole genome shotgun (WGS) entry which is preliminary data.</text>
</comment>
<dbReference type="EMBL" id="JAFKDB010000019">
    <property type="protein sequence ID" value="MBN7771265.1"/>
    <property type="molecule type" value="Genomic_DNA"/>
</dbReference>
<name>A0ABS3BIU1_9GAMM</name>
<dbReference type="InterPro" id="IPR002645">
    <property type="entry name" value="STAS_dom"/>
</dbReference>
<evidence type="ECO:0000313" key="5">
    <source>
        <dbReference type="Proteomes" id="UP000664344"/>
    </source>
</evidence>
<dbReference type="SUPFAM" id="SSF52091">
    <property type="entry name" value="SpoIIaa-like"/>
    <property type="match status" value="1"/>
</dbReference>
<dbReference type="Pfam" id="PF01740">
    <property type="entry name" value="STAS"/>
    <property type="match status" value="1"/>
</dbReference>
<sequence>MSLNIVEKINANEAVSLALQGSLDSDTAPQLDERLNRIIGPSTKVVAFNMAGVTFISSAGLRVIFKTLKLMKSRGGQVSVTQMSKGVRKVFEIVKVMPDLTVFASQTEMDDYLEAIQRRAEGAFGEGACL</sequence>
<evidence type="ECO:0000256" key="2">
    <source>
        <dbReference type="RuleBase" id="RU003749"/>
    </source>
</evidence>
<dbReference type="PANTHER" id="PTHR33495">
    <property type="entry name" value="ANTI-SIGMA FACTOR ANTAGONIST TM_1081-RELATED-RELATED"/>
    <property type="match status" value="1"/>
</dbReference>
<keyword evidence="5" id="KW-1185">Reference proteome</keyword>
<dbReference type="InterPro" id="IPR036513">
    <property type="entry name" value="STAS_dom_sf"/>
</dbReference>
<dbReference type="Gene3D" id="3.30.750.24">
    <property type="entry name" value="STAS domain"/>
    <property type="match status" value="1"/>
</dbReference>
<accession>A0ABS3BIU1</accession>
<dbReference type="CDD" id="cd07043">
    <property type="entry name" value="STAS_anti-anti-sigma_factors"/>
    <property type="match status" value="1"/>
</dbReference>